<organism evidence="1">
    <name type="scientific">Phenylobacterium glaciei</name>
    <dbReference type="NCBI Taxonomy" id="2803784"/>
    <lineage>
        <taxon>Bacteria</taxon>
        <taxon>Pseudomonadati</taxon>
        <taxon>Pseudomonadota</taxon>
        <taxon>Alphaproteobacteria</taxon>
        <taxon>Caulobacterales</taxon>
        <taxon>Caulobacteraceae</taxon>
        <taxon>Phenylobacterium</taxon>
    </lineage>
</organism>
<name>A0A974P4E1_9CAUL</name>
<proteinExistence type="predicted"/>
<protein>
    <submittedName>
        <fullName evidence="1">Uncharacterized protein</fullName>
    </submittedName>
</protein>
<evidence type="ECO:0000313" key="1">
    <source>
        <dbReference type="EMBL" id="QQZ50189.1"/>
    </source>
</evidence>
<gene>
    <name evidence="2" type="ORF">JKL49_00185</name>
    <name evidence="1" type="ORF">JKL49_27380</name>
</gene>
<dbReference type="EMBL" id="CP068570">
    <property type="protein sequence ID" value="QQZ50189.1"/>
    <property type="molecule type" value="Genomic_DNA"/>
</dbReference>
<sequence length="55" mass="5763">MIYLPTAALMFGVAILCLFAFKIDKAVHESNLEKLKDAAVLAAQSGAEGRIAPGS</sequence>
<reference evidence="1" key="1">
    <citation type="submission" date="2021-01" db="EMBL/GenBank/DDBJ databases">
        <title>Genome sequence of Phenylobacterium sp. 20VBR1 isolated from a valley glaceir, Ny-Alesund, Svalbard.</title>
        <authorList>
            <person name="Thomas F.A."/>
            <person name="Krishnan K.P."/>
            <person name="Sinha R.K."/>
        </authorList>
    </citation>
    <scope>NUCLEOTIDE SEQUENCE</scope>
    <source>
        <strain evidence="1">20VBR1</strain>
    </source>
</reference>
<accession>A0A974P4E1</accession>
<dbReference type="AlphaFoldDB" id="A0A974P4E1"/>
<evidence type="ECO:0000313" key="2">
    <source>
        <dbReference type="EMBL" id="QQZ52125.1"/>
    </source>
</evidence>
<dbReference type="EMBL" id="CP068570">
    <property type="protein sequence ID" value="QQZ52125.1"/>
    <property type="molecule type" value="Genomic_DNA"/>
</dbReference>